<evidence type="ECO:0000256" key="1">
    <source>
        <dbReference type="SAM" id="MobiDB-lite"/>
    </source>
</evidence>
<dbReference type="RefSeq" id="WP_088909203.1">
    <property type="nucleotide sequence ID" value="NZ_CP018145.1"/>
</dbReference>
<name>A0A220ML56_9BACL</name>
<gene>
    <name evidence="2" type="ORF">BP422_19510</name>
</gene>
<protein>
    <submittedName>
        <fullName evidence="2">Uncharacterized protein</fullName>
    </submittedName>
</protein>
<dbReference type="EMBL" id="CP018145">
    <property type="protein sequence ID" value="ASJ55539.1"/>
    <property type="molecule type" value="Genomic_DNA"/>
</dbReference>
<dbReference type="Proteomes" id="UP000197781">
    <property type="component" value="Chromosome"/>
</dbReference>
<dbReference type="AlphaFoldDB" id="A0A220ML56"/>
<sequence>MNYHILKDVGERGQVMCTDPEWQMNATGPNWGLSLDDGPGWAMKTTGPEWEVAKLDDGPGWEMKATGPDWELKVSDPDWGPSLDGGPGWQMYGPPDGWGNILQYGPIETGTVVLH</sequence>
<evidence type="ECO:0000313" key="2">
    <source>
        <dbReference type="EMBL" id="ASJ55539.1"/>
    </source>
</evidence>
<feature type="region of interest" description="Disordered" evidence="1">
    <location>
        <begin position="67"/>
        <end position="92"/>
    </location>
</feature>
<proteinExistence type="predicted"/>
<accession>A0A220ML56</accession>
<organism evidence="2 3">
    <name type="scientific">Brevibacillus formosus</name>
    <dbReference type="NCBI Taxonomy" id="54913"/>
    <lineage>
        <taxon>Bacteria</taxon>
        <taxon>Bacillati</taxon>
        <taxon>Bacillota</taxon>
        <taxon>Bacilli</taxon>
        <taxon>Bacillales</taxon>
        <taxon>Paenibacillaceae</taxon>
        <taxon>Brevibacillus</taxon>
    </lineage>
</organism>
<reference evidence="2 3" key="1">
    <citation type="submission" date="2016-11" db="EMBL/GenBank/DDBJ databases">
        <authorList>
            <person name="Jaros S."/>
            <person name="Januszkiewicz K."/>
            <person name="Wedrychowicz H."/>
        </authorList>
    </citation>
    <scope>NUCLEOTIDE SEQUENCE [LARGE SCALE GENOMIC DNA]</scope>
    <source>
        <strain evidence="2 3">NF2</strain>
    </source>
</reference>
<evidence type="ECO:0000313" key="3">
    <source>
        <dbReference type="Proteomes" id="UP000197781"/>
    </source>
</evidence>
<dbReference type="KEGG" id="bfm:BP422_19510"/>